<accession>A0A4P9XFX8</accession>
<feature type="non-terminal residue" evidence="2">
    <location>
        <position position="1"/>
    </location>
</feature>
<dbReference type="GO" id="GO:0001227">
    <property type="term" value="F:DNA-binding transcription repressor activity, RNA polymerase II-specific"/>
    <property type="evidence" value="ECO:0007669"/>
    <property type="project" value="InterPro"/>
</dbReference>
<name>A0A4P9XFX8_9FUNG</name>
<evidence type="ECO:0000256" key="1">
    <source>
        <dbReference type="SAM" id="MobiDB-lite"/>
    </source>
</evidence>
<dbReference type="PANTHER" id="PTHR13076">
    <property type="entry name" value="COILED-COIL AND C2 DOMAIN-CONTAINING PROTEIN 1-LIKE"/>
    <property type="match status" value="1"/>
</dbReference>
<dbReference type="OrthoDB" id="19996at2759"/>
<protein>
    <submittedName>
        <fullName evidence="2">Uncharacterized protein</fullName>
    </submittedName>
</protein>
<evidence type="ECO:0000313" key="2">
    <source>
        <dbReference type="EMBL" id="RKP04525.1"/>
    </source>
</evidence>
<gene>
    <name evidence="2" type="ORF">THASP1DRAFT_33699</name>
</gene>
<dbReference type="AlphaFoldDB" id="A0A4P9XFX8"/>
<proteinExistence type="predicted"/>
<organism evidence="2 3">
    <name type="scientific">Thamnocephalis sphaerospora</name>
    <dbReference type="NCBI Taxonomy" id="78915"/>
    <lineage>
        <taxon>Eukaryota</taxon>
        <taxon>Fungi</taxon>
        <taxon>Fungi incertae sedis</taxon>
        <taxon>Zoopagomycota</taxon>
        <taxon>Zoopagomycotina</taxon>
        <taxon>Zoopagomycetes</taxon>
        <taxon>Zoopagales</taxon>
        <taxon>Sigmoideomycetaceae</taxon>
        <taxon>Thamnocephalis</taxon>
    </lineage>
</organism>
<sequence>STVHQVLSLQEPNSRRLTGGKLEVTLRLRTPLLGADIADHQERWLFLEEAASASSSPAQVATPAAPSLPAATTPQPPRAQHASAASAAASAPPTPASQAGKAAGGGEAPVVATPPKPPTDATGTADTADVLEKTLAEFDSVDSIASNLVLEKEQERLQALLLANPRNSDETRDRLQAVQIKLNLLVVQVQTGTLTLAAYIADVRRCIDRTKQQALLFKRAGRSDKAREALARLRIMQEEVAEVEQAGLL</sequence>
<feature type="region of interest" description="Disordered" evidence="1">
    <location>
        <begin position="52"/>
        <end position="124"/>
    </location>
</feature>
<reference evidence="3" key="1">
    <citation type="journal article" date="2018" name="Nat. Microbiol.">
        <title>Leveraging single-cell genomics to expand the fungal tree of life.</title>
        <authorList>
            <person name="Ahrendt S.R."/>
            <person name="Quandt C.A."/>
            <person name="Ciobanu D."/>
            <person name="Clum A."/>
            <person name="Salamov A."/>
            <person name="Andreopoulos B."/>
            <person name="Cheng J.F."/>
            <person name="Woyke T."/>
            <person name="Pelin A."/>
            <person name="Henrissat B."/>
            <person name="Reynolds N.K."/>
            <person name="Benny G.L."/>
            <person name="Smith M.E."/>
            <person name="James T.Y."/>
            <person name="Grigoriev I.V."/>
        </authorList>
    </citation>
    <scope>NUCLEOTIDE SEQUENCE [LARGE SCALE GENOMIC DNA]</scope>
    <source>
        <strain evidence="3">RSA 1356</strain>
    </source>
</reference>
<evidence type="ECO:0000313" key="3">
    <source>
        <dbReference type="Proteomes" id="UP000271241"/>
    </source>
</evidence>
<dbReference type="Proteomes" id="UP000271241">
    <property type="component" value="Unassembled WGS sequence"/>
</dbReference>
<dbReference type="EMBL" id="KZ993659">
    <property type="protein sequence ID" value="RKP04525.1"/>
    <property type="molecule type" value="Genomic_DNA"/>
</dbReference>
<dbReference type="InterPro" id="IPR039725">
    <property type="entry name" value="CC2D1A/B"/>
</dbReference>
<feature type="compositionally biased region" description="Low complexity" evidence="1">
    <location>
        <begin position="52"/>
        <end position="99"/>
    </location>
</feature>
<keyword evidence="3" id="KW-1185">Reference proteome</keyword>
<dbReference type="STRING" id="78915.A0A4P9XFX8"/>
<dbReference type="PANTHER" id="PTHR13076:SF9">
    <property type="entry name" value="COILED-COIL AND C2 DOMAIN-CONTAINING PROTEIN 1-LIKE"/>
    <property type="match status" value="1"/>
</dbReference>